<reference evidence="2" key="1">
    <citation type="submission" date="2020-11" db="EMBL/GenBank/DDBJ databases">
        <authorList>
            <consortium name="DOE Joint Genome Institute"/>
            <person name="Ahrendt S."/>
            <person name="Riley R."/>
            <person name="Andreopoulos W."/>
            <person name="Labutti K."/>
            <person name="Pangilinan J."/>
            <person name="Ruiz-Duenas F.J."/>
            <person name="Barrasa J.M."/>
            <person name="Sanchez-Garcia M."/>
            <person name="Camarero S."/>
            <person name="Miyauchi S."/>
            <person name="Serrano A."/>
            <person name="Linde D."/>
            <person name="Babiker R."/>
            <person name="Drula E."/>
            <person name="Ayuso-Fernandez I."/>
            <person name="Pacheco R."/>
            <person name="Padilla G."/>
            <person name="Ferreira P."/>
            <person name="Barriuso J."/>
            <person name="Kellner H."/>
            <person name="Castanera R."/>
            <person name="Alfaro M."/>
            <person name="Ramirez L."/>
            <person name="Pisabarro A.G."/>
            <person name="Kuo A."/>
            <person name="Tritt A."/>
            <person name="Lipzen A."/>
            <person name="He G."/>
            <person name="Yan M."/>
            <person name="Ng V."/>
            <person name="Cullen D."/>
            <person name="Martin F."/>
            <person name="Rosso M.-N."/>
            <person name="Henrissat B."/>
            <person name="Hibbett D."/>
            <person name="Martinez A.T."/>
            <person name="Grigoriev I.V."/>
        </authorList>
    </citation>
    <scope>NUCLEOTIDE SEQUENCE</scope>
    <source>
        <strain evidence="2">ATCC 90797</strain>
    </source>
</reference>
<name>A0A9P6DIX7_PLEER</name>
<feature type="region of interest" description="Disordered" evidence="1">
    <location>
        <begin position="1"/>
        <end position="136"/>
    </location>
</feature>
<comment type="caution">
    <text evidence="2">The sequence shown here is derived from an EMBL/GenBank/DDBJ whole genome shotgun (WGS) entry which is preliminary data.</text>
</comment>
<feature type="compositionally biased region" description="Polar residues" evidence="1">
    <location>
        <begin position="1"/>
        <end position="27"/>
    </location>
</feature>
<dbReference type="EMBL" id="MU154531">
    <property type="protein sequence ID" value="KAF9499643.1"/>
    <property type="molecule type" value="Genomic_DNA"/>
</dbReference>
<keyword evidence="3" id="KW-1185">Reference proteome</keyword>
<sequence length="327" mass="36415">MAISQQTASSGSHDPSAQLTAHQTQYRQSHRPRGQAPRLPQPGRVSGSQSTVVQPTRNVFRTSPGTATPLHGGKYHPYLPAQRSPVDLPQALPPTCRKAIGHGSRYRTDVPPPSEVPANRRMAPPRGTTRIVDGFAPGRQDGSSDFFWMPGPHTQSPRRSAIATYYNLTRDATTNDRKPDIPTQSTPRSRRPFALNQIIKKPISQLVHDLAPKSPDIYLKYEVKDEEAMATSLPKFMKKYAPPFDRDANNAQVLLVDELYLEDKFPYPCKNVDARTRHACSIGYPIGQTSRIVAPVSILHQLTLRPEWNDPMISLFVPVRIPTPTLP</sequence>
<organism evidence="2 3">
    <name type="scientific">Pleurotus eryngii</name>
    <name type="common">Boletus of the steppes</name>
    <dbReference type="NCBI Taxonomy" id="5323"/>
    <lineage>
        <taxon>Eukaryota</taxon>
        <taxon>Fungi</taxon>
        <taxon>Dikarya</taxon>
        <taxon>Basidiomycota</taxon>
        <taxon>Agaricomycotina</taxon>
        <taxon>Agaricomycetes</taxon>
        <taxon>Agaricomycetidae</taxon>
        <taxon>Agaricales</taxon>
        <taxon>Pleurotineae</taxon>
        <taxon>Pleurotaceae</taxon>
        <taxon>Pleurotus</taxon>
    </lineage>
</organism>
<gene>
    <name evidence="2" type="ORF">BDN71DRAFT_1502978</name>
</gene>
<dbReference type="Proteomes" id="UP000807025">
    <property type="component" value="Unassembled WGS sequence"/>
</dbReference>
<proteinExistence type="predicted"/>
<protein>
    <submittedName>
        <fullName evidence="2">Uncharacterized protein</fullName>
    </submittedName>
</protein>
<feature type="compositionally biased region" description="Polar residues" evidence="1">
    <location>
        <begin position="46"/>
        <end position="66"/>
    </location>
</feature>
<dbReference type="AlphaFoldDB" id="A0A9P6DIX7"/>
<dbReference type="OrthoDB" id="2922083at2759"/>
<evidence type="ECO:0000313" key="2">
    <source>
        <dbReference type="EMBL" id="KAF9499643.1"/>
    </source>
</evidence>
<evidence type="ECO:0000313" key="3">
    <source>
        <dbReference type="Proteomes" id="UP000807025"/>
    </source>
</evidence>
<evidence type="ECO:0000256" key="1">
    <source>
        <dbReference type="SAM" id="MobiDB-lite"/>
    </source>
</evidence>
<accession>A0A9P6DIX7</accession>